<keyword evidence="2" id="KW-1185">Reference proteome</keyword>
<dbReference type="Proteomes" id="UP001620295">
    <property type="component" value="Unassembled WGS sequence"/>
</dbReference>
<protein>
    <submittedName>
        <fullName evidence="1">Uncharacterized protein</fullName>
    </submittedName>
</protein>
<accession>A0ABW8LFZ4</accession>
<dbReference type="RefSeq" id="WP_358639700.1">
    <property type="nucleotide sequence ID" value="NZ_JBFACG010000007.1"/>
</dbReference>
<organism evidence="1 2">
    <name type="scientific">Streptomyces milbemycinicus</name>
    <dbReference type="NCBI Taxonomy" id="476552"/>
    <lineage>
        <taxon>Bacteria</taxon>
        <taxon>Bacillati</taxon>
        <taxon>Actinomycetota</taxon>
        <taxon>Actinomycetes</taxon>
        <taxon>Kitasatosporales</taxon>
        <taxon>Streptomycetaceae</taxon>
        <taxon>Streptomyces</taxon>
    </lineage>
</organism>
<gene>
    <name evidence="1" type="ORF">ACI2L5_07070</name>
</gene>
<evidence type="ECO:0000313" key="1">
    <source>
        <dbReference type="EMBL" id="MFK4264689.1"/>
    </source>
</evidence>
<sequence length="182" mass="20065">MADTAETAVNRILSKEIRDDQRLCVTGQVTVVAAEDMLLAARRRREVAERHHVEEAAHVARLEVLRDLLLDRGLGLVWWIDRYADLQFSAGDPKTKTESVLDAFQLVSDALHADAAFGQRDANALVRARVEELLSAFRDPGTRTRAMDLLETVLSLLSPQSATLEGDKSVDHEGLIPVTGSP</sequence>
<proteinExistence type="predicted"/>
<evidence type="ECO:0000313" key="2">
    <source>
        <dbReference type="Proteomes" id="UP001620295"/>
    </source>
</evidence>
<comment type="caution">
    <text evidence="1">The sequence shown here is derived from an EMBL/GenBank/DDBJ whole genome shotgun (WGS) entry which is preliminary data.</text>
</comment>
<name>A0ABW8LFZ4_9ACTN</name>
<reference evidence="1 2" key="1">
    <citation type="submission" date="2024-11" db="EMBL/GenBank/DDBJ databases">
        <title>The Natural Products Discovery Center: Release of the First 8490 Sequenced Strains for Exploring Actinobacteria Biosynthetic Diversity.</title>
        <authorList>
            <person name="Kalkreuter E."/>
            <person name="Kautsar S.A."/>
            <person name="Yang D."/>
            <person name="Bader C.D."/>
            <person name="Teijaro C.N."/>
            <person name="Fluegel L."/>
            <person name="Davis C.M."/>
            <person name="Simpson J.R."/>
            <person name="Lauterbach L."/>
            <person name="Steele A.D."/>
            <person name="Gui C."/>
            <person name="Meng S."/>
            <person name="Li G."/>
            <person name="Viehrig K."/>
            <person name="Ye F."/>
            <person name="Su P."/>
            <person name="Kiefer A.F."/>
            <person name="Nichols A."/>
            <person name="Cepeda A.J."/>
            <person name="Yan W."/>
            <person name="Fan B."/>
            <person name="Jiang Y."/>
            <person name="Adhikari A."/>
            <person name="Zheng C.-J."/>
            <person name="Schuster L."/>
            <person name="Cowan T.M."/>
            <person name="Smanski M.J."/>
            <person name="Chevrette M.G."/>
            <person name="De Carvalho L.P.S."/>
            <person name="Shen B."/>
        </authorList>
    </citation>
    <scope>NUCLEOTIDE SEQUENCE [LARGE SCALE GENOMIC DNA]</scope>
    <source>
        <strain evidence="1 2">NPDC020863</strain>
    </source>
</reference>
<dbReference type="EMBL" id="JBJDQH010000002">
    <property type="protein sequence ID" value="MFK4264689.1"/>
    <property type="molecule type" value="Genomic_DNA"/>
</dbReference>